<keyword evidence="6" id="KW-0175">Coiled coil</keyword>
<dbReference type="Pfam" id="PF15410">
    <property type="entry name" value="PH_9"/>
    <property type="match status" value="1"/>
</dbReference>
<keyword evidence="12" id="KW-1185">Reference proteome</keyword>
<feature type="compositionally biased region" description="Low complexity" evidence="7">
    <location>
        <begin position="664"/>
        <end position="676"/>
    </location>
</feature>
<dbReference type="PROSITE" id="PS50190">
    <property type="entry name" value="SEC7"/>
    <property type="match status" value="1"/>
</dbReference>
<feature type="region of interest" description="Disordered" evidence="7">
    <location>
        <begin position="907"/>
        <end position="992"/>
    </location>
</feature>
<evidence type="ECO:0000256" key="4">
    <source>
        <dbReference type="ARBA" id="ARBA00023136"/>
    </source>
</evidence>
<keyword evidence="3" id="KW-1003">Cell membrane</keyword>
<name>A0AAU9F9V4_DROMD</name>
<keyword evidence="4" id="KW-0472">Membrane</keyword>
<feature type="region of interest" description="Disordered" evidence="7">
    <location>
        <begin position="1589"/>
        <end position="1612"/>
    </location>
</feature>
<dbReference type="InterPro" id="IPR041489">
    <property type="entry name" value="PDZ_6"/>
</dbReference>
<feature type="compositionally biased region" description="Basic and acidic residues" evidence="7">
    <location>
        <begin position="292"/>
        <end position="305"/>
    </location>
</feature>
<dbReference type="SUPFAM" id="SSF50156">
    <property type="entry name" value="PDZ domain-like"/>
    <property type="match status" value="1"/>
</dbReference>
<feature type="compositionally biased region" description="Basic and acidic residues" evidence="7">
    <location>
        <begin position="347"/>
        <end position="356"/>
    </location>
</feature>
<dbReference type="CDD" id="cd00171">
    <property type="entry name" value="Sec7"/>
    <property type="match status" value="1"/>
</dbReference>
<dbReference type="InterPro" id="IPR035999">
    <property type="entry name" value="Sec7_dom_sf"/>
</dbReference>
<dbReference type="PANTHER" id="PTHR10663">
    <property type="entry name" value="GUANYL-NUCLEOTIDE EXCHANGE FACTOR"/>
    <property type="match status" value="1"/>
</dbReference>
<dbReference type="EMBL" id="AP029263">
    <property type="protein sequence ID" value="BFF92421.1"/>
    <property type="molecule type" value="Genomic_DNA"/>
</dbReference>
<dbReference type="GO" id="GO:0005543">
    <property type="term" value="F:phospholipid binding"/>
    <property type="evidence" value="ECO:0007669"/>
    <property type="project" value="InterPro"/>
</dbReference>
<dbReference type="SMART" id="SM00228">
    <property type="entry name" value="PDZ"/>
    <property type="match status" value="1"/>
</dbReference>
<dbReference type="InterPro" id="IPR036034">
    <property type="entry name" value="PDZ_sf"/>
</dbReference>
<feature type="compositionally biased region" description="Polar residues" evidence="7">
    <location>
        <begin position="630"/>
        <end position="648"/>
    </location>
</feature>
<feature type="compositionally biased region" description="Low complexity" evidence="7">
    <location>
        <begin position="191"/>
        <end position="217"/>
    </location>
</feature>
<dbReference type="GO" id="GO:0032012">
    <property type="term" value="P:regulation of ARF protein signal transduction"/>
    <property type="evidence" value="ECO:0007669"/>
    <property type="project" value="InterPro"/>
</dbReference>
<dbReference type="GO" id="GO:0005886">
    <property type="term" value="C:plasma membrane"/>
    <property type="evidence" value="ECO:0007669"/>
    <property type="project" value="UniProtKB-SubCell"/>
</dbReference>
<dbReference type="Proteomes" id="UP001500889">
    <property type="component" value="Chromosome O"/>
</dbReference>
<dbReference type="InterPro" id="IPR041681">
    <property type="entry name" value="PH_9"/>
</dbReference>
<dbReference type="PROSITE" id="PS50003">
    <property type="entry name" value="PH_DOMAIN"/>
    <property type="match status" value="1"/>
</dbReference>
<dbReference type="Gene3D" id="2.30.29.30">
    <property type="entry name" value="Pleckstrin-homology domain (PH domain)/Phosphotyrosine-binding domain (PTB)"/>
    <property type="match status" value="1"/>
</dbReference>
<feature type="compositionally biased region" description="Basic and acidic residues" evidence="7">
    <location>
        <begin position="1077"/>
        <end position="1089"/>
    </location>
</feature>
<evidence type="ECO:0000256" key="2">
    <source>
        <dbReference type="ARBA" id="ARBA00004316"/>
    </source>
</evidence>
<dbReference type="PANTHER" id="PTHR10663:SF376">
    <property type="entry name" value="PH AND SEC7 DOMAIN-CONTAINING PROTEIN"/>
    <property type="match status" value="1"/>
</dbReference>
<feature type="region of interest" description="Disordered" evidence="7">
    <location>
        <begin position="449"/>
        <end position="591"/>
    </location>
</feature>
<dbReference type="InterPro" id="IPR001478">
    <property type="entry name" value="PDZ"/>
</dbReference>
<feature type="region of interest" description="Disordered" evidence="7">
    <location>
        <begin position="334"/>
        <end position="430"/>
    </location>
</feature>
<gene>
    <name evidence="11" type="ORF">DMAD_10486</name>
</gene>
<dbReference type="CDD" id="cd13295">
    <property type="entry name" value="PH_EFA6"/>
    <property type="match status" value="1"/>
</dbReference>
<feature type="compositionally biased region" description="Acidic residues" evidence="7">
    <location>
        <begin position="525"/>
        <end position="557"/>
    </location>
</feature>
<dbReference type="FunFam" id="2.30.29.30:FF:000323">
    <property type="entry name" value="Uncharacterized protein, isoform C"/>
    <property type="match status" value="1"/>
</dbReference>
<feature type="region of interest" description="Disordered" evidence="7">
    <location>
        <begin position="1065"/>
        <end position="1152"/>
    </location>
</feature>
<dbReference type="PROSITE" id="PS50106">
    <property type="entry name" value="PDZ"/>
    <property type="match status" value="1"/>
</dbReference>
<feature type="region of interest" description="Disordered" evidence="7">
    <location>
        <begin position="105"/>
        <end position="317"/>
    </location>
</feature>
<feature type="region of interest" description="Disordered" evidence="7">
    <location>
        <begin position="630"/>
        <end position="676"/>
    </location>
</feature>
<evidence type="ECO:0000313" key="12">
    <source>
        <dbReference type="Proteomes" id="UP001500889"/>
    </source>
</evidence>
<feature type="compositionally biased region" description="Polar residues" evidence="7">
    <location>
        <begin position="1589"/>
        <end position="1603"/>
    </location>
</feature>
<dbReference type="GO" id="GO:0042995">
    <property type="term" value="C:cell projection"/>
    <property type="evidence" value="ECO:0007669"/>
    <property type="project" value="UniProtKB-SubCell"/>
</dbReference>
<reference evidence="11 12" key="1">
    <citation type="submission" date="2024-02" db="EMBL/GenBank/DDBJ databases">
        <title>A chromosome-level genome assembly of Drosophila madeirensis, a fruit fly species endemic to Madeira island.</title>
        <authorList>
            <person name="Tomihara K."/>
            <person name="Llopart A."/>
            <person name="Yamamoto D."/>
        </authorList>
    </citation>
    <scope>NUCLEOTIDE SEQUENCE [LARGE SCALE GENOMIC DNA]</scope>
    <source>
        <strain evidence="11 12">RF1</strain>
    </source>
</reference>
<evidence type="ECO:0000259" key="10">
    <source>
        <dbReference type="PROSITE" id="PS50190"/>
    </source>
</evidence>
<feature type="compositionally biased region" description="Low complexity" evidence="7">
    <location>
        <begin position="907"/>
        <end position="953"/>
    </location>
</feature>
<feature type="compositionally biased region" description="Low complexity" evidence="7">
    <location>
        <begin position="1065"/>
        <end position="1076"/>
    </location>
</feature>
<evidence type="ECO:0000256" key="6">
    <source>
        <dbReference type="SAM" id="Coils"/>
    </source>
</evidence>
<dbReference type="Gene3D" id="1.10.1000.11">
    <property type="entry name" value="Arf Nucleotide-binding Site Opener,domain 2"/>
    <property type="match status" value="1"/>
</dbReference>
<feature type="compositionally biased region" description="Low complexity" evidence="7">
    <location>
        <begin position="159"/>
        <end position="184"/>
    </location>
</feature>
<evidence type="ECO:0000259" key="9">
    <source>
        <dbReference type="PROSITE" id="PS50106"/>
    </source>
</evidence>
<dbReference type="InterPro" id="IPR001605">
    <property type="entry name" value="PH_dom-spectrin-type"/>
</dbReference>
<comment type="subcellular location">
    <subcellularLocation>
        <location evidence="1">Cell membrane</location>
    </subcellularLocation>
    <subcellularLocation>
        <location evidence="2">Cell projection</location>
    </subcellularLocation>
</comment>
<evidence type="ECO:0000256" key="1">
    <source>
        <dbReference type="ARBA" id="ARBA00004236"/>
    </source>
</evidence>
<evidence type="ECO:0000256" key="3">
    <source>
        <dbReference type="ARBA" id="ARBA00022475"/>
    </source>
</evidence>
<evidence type="ECO:0000256" key="7">
    <source>
        <dbReference type="SAM" id="MobiDB-lite"/>
    </source>
</evidence>
<keyword evidence="5" id="KW-0966">Cell projection</keyword>
<feature type="domain" description="SEC7" evidence="10">
    <location>
        <begin position="1150"/>
        <end position="1316"/>
    </location>
</feature>
<dbReference type="FunFam" id="1.10.1000.11:FF:000004">
    <property type="entry name" value="PH and SEC7 domain-containing protein 2"/>
    <property type="match status" value="1"/>
</dbReference>
<feature type="compositionally biased region" description="Acidic residues" evidence="7">
    <location>
        <begin position="479"/>
        <end position="504"/>
    </location>
</feature>
<feature type="compositionally biased region" description="Polar residues" evidence="7">
    <location>
        <begin position="509"/>
        <end position="519"/>
    </location>
</feature>
<dbReference type="SMART" id="SM00233">
    <property type="entry name" value="PH"/>
    <property type="match status" value="1"/>
</dbReference>
<dbReference type="Pfam" id="PF17820">
    <property type="entry name" value="PDZ_6"/>
    <property type="match status" value="1"/>
</dbReference>
<dbReference type="PRINTS" id="PR00683">
    <property type="entry name" value="SPECTRINPH"/>
</dbReference>
<protein>
    <submittedName>
        <fullName evidence="11">PH and SEC7 domain-containing protein</fullName>
    </submittedName>
</protein>
<sequence length="1640" mass="180651">MTEELKVVLRRSEQHSGFGFSLLGSTGPPHVIYDIVENSPAADCGSVEAGDVILKVNGTDVHRYTTKEVLKCLRLSEQLVTLELKRDPKLKARIKEQLANTQSPHYVDIESPNIYDYNSSHSANSSPNHRPNNSKGSSPAASGLRFKSPTHLPSLRQNSSPLLASGSTTTTTHTHSRNSSASSTKIKVVETTVQTTSTITTSAAPTSPTGSDATSPTHRPSRIPQARKCPAPKPVPVLHSPQNKRPRSSQIPTKASNGNGNGNGSAHNSQLPPQSLQHSNSYSGSPVARPRISTEREPDTDREPEPNSAPPQPAKAPRFEAYMMTGDLILNLSRTPQTSNHLTTQAKKVDSLRDSPIRVPNSRMNGALAPRASGESSPTSSSSVDSPTNTSSDSVKREAKQQRKQQPQQQHQQQQRDSINNSYNRKDSLTNDTLLMCEELERDEEGEYVLEEDSKHLRQRQQQQRYRQQQQQQRYEYYQNEDELDEEQEQEVEAEAEAEEEREEDQTHYDITNIETYQSGMGRGDEDDSDRQCLVEDDDDDDDAYDEEDNDAGDEDYSTNSLGSGSTKQRLRALKQRAATRQQQLRNRDAVDCAARMPGYSASGSTSSATVKSEAGGGMPMGVGLGAANTSQDETSFSVPTSPISLSTPLIDKETANSVPTSPEPSSLAPESSSGAAGVVVVRRHHNGHVVRKCDAAGFRTSKSEDHLQQIQREGIAAVIPIDIDEDVNSSLNTLLDTRQDSEDSQSTATTVSSVATIVHNSSALNNNENEIEIESEPLNSCNNNSPTTTAAIGNNNSSESTEAEIESECESSGATATVTIEPTAARTNKKMISGGNCSNKLNYILCKKASDRDRIVWTYNAPLQPHQLQQIQQQQAQQQLQQQQQQQLLLQQQQQQQHYQQQQQQQQQQLYGQQSHSNSHSSSISSSPQHSAAGSPASPTSVSSSVMSSSGSKGALGGNGQAVDQQQQQRENGGQAFLQPPTGMPGLLTCPGAGNGAGGGVGVSGGGNDLSVSEAISNISSPDYQDDDNLLSSRDILGGMVLSDPSDSDSTILVSDGAALQRQQLKQQLRAQQQQTRDRDRDQSEHKVVIQVRGMDNNGGGGGSAARSDDDVVTLTDEQSHATMSSGAGAGAQGMRDASPPVSDDGSDVESLHSYHYSPKAVDMPSAIRLAKRLYSLDGFKKSDVSRHLSKNNDFSRAVADEYLKHFTFEKKSLDQSLREFLQQFSLSGETQERERVLVHFSKRFLDCNPGTFNSQDAVHTLTCAIMLLNTDLHGQNMNRKMSCAEFVDNLADLNDGENFPKDILKLLYQAIKTKPLEWALDDDAGDLQQRTGNNALGNVGQNPFLDAPELATAVEYKKGYVMRKCCYDSSYKKTPFGKRSWKMFYCTLRDLVLYLHKDEHGFRKSQMSDNLHNAIRIHHALATKANDYTKKQHVFRLQTSDQAEYLFQTSDSKELHSWVETINYVCAAISAPPLEGGVGSQKRFQRPLLPSKQTKLMVKEQLESHEVQLAQLEQELNEHKKGPIPSKGLPLQNYKEKESYLQYELRRYRTYVSILSAKMLADQQQLELQAQQPTQAILDEEADTFPMGTSCTPTTPPSINIQEQHQKEQRQQQSSNRWLDVFCCCSVLWRHFYHSKSL</sequence>
<feature type="compositionally biased region" description="Low complexity" evidence="7">
    <location>
        <begin position="376"/>
        <end position="393"/>
    </location>
</feature>
<dbReference type="SUPFAM" id="SSF48425">
    <property type="entry name" value="Sec7 domain"/>
    <property type="match status" value="1"/>
</dbReference>
<feature type="compositionally biased region" description="Polar residues" evidence="7">
    <location>
        <begin position="334"/>
        <end position="346"/>
    </location>
</feature>
<dbReference type="Gene3D" id="2.30.42.10">
    <property type="match status" value="1"/>
</dbReference>
<organism evidence="11 12">
    <name type="scientific">Drosophila madeirensis</name>
    <name type="common">Fruit fly</name>
    <dbReference type="NCBI Taxonomy" id="30013"/>
    <lineage>
        <taxon>Eukaryota</taxon>
        <taxon>Metazoa</taxon>
        <taxon>Ecdysozoa</taxon>
        <taxon>Arthropoda</taxon>
        <taxon>Hexapoda</taxon>
        <taxon>Insecta</taxon>
        <taxon>Pterygota</taxon>
        <taxon>Neoptera</taxon>
        <taxon>Endopterygota</taxon>
        <taxon>Diptera</taxon>
        <taxon>Brachycera</taxon>
        <taxon>Muscomorpha</taxon>
        <taxon>Ephydroidea</taxon>
        <taxon>Drosophilidae</taxon>
        <taxon>Drosophila</taxon>
        <taxon>Sophophora</taxon>
    </lineage>
</organism>
<evidence type="ECO:0000259" key="8">
    <source>
        <dbReference type="PROSITE" id="PS50003"/>
    </source>
</evidence>
<accession>A0AAU9F9V4</accession>
<feature type="coiled-coil region" evidence="6">
    <location>
        <begin position="1497"/>
        <end position="1524"/>
    </location>
</feature>
<feature type="domain" description="PDZ" evidence="9">
    <location>
        <begin position="6"/>
        <end position="88"/>
    </location>
</feature>
<feature type="region of interest" description="Disordered" evidence="7">
    <location>
        <begin position="778"/>
        <end position="802"/>
    </location>
</feature>
<proteinExistence type="predicted"/>
<feature type="compositionally biased region" description="Low complexity" evidence="7">
    <location>
        <begin position="118"/>
        <end position="134"/>
    </location>
</feature>
<evidence type="ECO:0000256" key="5">
    <source>
        <dbReference type="ARBA" id="ARBA00023273"/>
    </source>
</evidence>
<feature type="compositionally biased region" description="Low complexity" evidence="7">
    <location>
        <begin position="404"/>
        <end position="415"/>
    </location>
</feature>
<feature type="compositionally biased region" description="Polar residues" evidence="7">
    <location>
        <begin position="265"/>
        <end position="284"/>
    </location>
</feature>
<feature type="compositionally biased region" description="Polar residues" evidence="7">
    <location>
        <begin position="558"/>
        <end position="568"/>
    </location>
</feature>
<evidence type="ECO:0000313" key="11">
    <source>
        <dbReference type="EMBL" id="BFF92421.1"/>
    </source>
</evidence>
<feature type="domain" description="PH" evidence="8">
    <location>
        <begin position="1356"/>
        <end position="1469"/>
    </location>
</feature>
<dbReference type="InterPro" id="IPR011993">
    <property type="entry name" value="PH-like_dom_sf"/>
</dbReference>
<dbReference type="Pfam" id="PF01369">
    <property type="entry name" value="Sec7"/>
    <property type="match status" value="1"/>
</dbReference>
<dbReference type="CDD" id="cd00136">
    <property type="entry name" value="PDZ_canonical"/>
    <property type="match status" value="1"/>
</dbReference>
<dbReference type="SMART" id="SM00222">
    <property type="entry name" value="Sec7"/>
    <property type="match status" value="1"/>
</dbReference>
<feature type="compositionally biased region" description="Low complexity" evidence="7">
    <location>
        <begin position="460"/>
        <end position="478"/>
    </location>
</feature>
<dbReference type="SUPFAM" id="SSF50729">
    <property type="entry name" value="PH domain-like"/>
    <property type="match status" value="1"/>
</dbReference>
<dbReference type="InterPro" id="IPR001849">
    <property type="entry name" value="PH_domain"/>
</dbReference>
<dbReference type="GO" id="GO:0005085">
    <property type="term" value="F:guanyl-nucleotide exchange factor activity"/>
    <property type="evidence" value="ECO:0007669"/>
    <property type="project" value="InterPro"/>
</dbReference>
<dbReference type="InterPro" id="IPR023394">
    <property type="entry name" value="Sec7_C_sf"/>
</dbReference>
<feature type="compositionally biased region" description="Polar residues" evidence="7">
    <location>
        <begin position="782"/>
        <end position="797"/>
    </location>
</feature>
<dbReference type="InterPro" id="IPR000904">
    <property type="entry name" value="Sec7_dom"/>
</dbReference>